<accession>A0A0M4LKC1</accession>
<dbReference type="EMBL" id="CP010401">
    <property type="protein sequence ID" value="ALE03902.1"/>
    <property type="molecule type" value="Genomic_DNA"/>
</dbReference>
<name>A0A0M4LKC1_9HYPH</name>
<evidence type="ECO:0000313" key="5">
    <source>
        <dbReference type="EMBL" id="ALE03902.1"/>
    </source>
</evidence>
<dbReference type="EC" id="3.6.1.17" evidence="5"/>
<reference evidence="5 6" key="1">
    <citation type="journal article" date="2015" name="Genome Announc.">
        <title>Complete Genome Sequence of Bartonella ancashensis Strain 20.00, Isolated from the Blood of a Patient with Verruga Peruana.</title>
        <authorList>
            <person name="Hang J."/>
            <person name="Mullins K.E."/>
            <person name="Clifford R.J."/>
            <person name="Onmus-Leone F."/>
            <person name="Yang Y."/>
            <person name="Jiang J."/>
            <person name="Leguia M."/>
            <person name="Kasper M.R."/>
            <person name="Maguina C."/>
            <person name="Lesho E.P."/>
            <person name="Jarman R.G."/>
            <person name="Richards A.L."/>
            <person name="Blazes D."/>
        </authorList>
    </citation>
    <scope>NUCLEOTIDE SEQUENCE [LARGE SCALE GENOMIC DNA]</scope>
    <source>
        <strain evidence="5 6">20.00</strain>
    </source>
</reference>
<dbReference type="PANTHER" id="PTHR46648">
    <property type="entry name" value="HIT FAMILY PROTEIN 1"/>
    <property type="match status" value="1"/>
</dbReference>
<dbReference type="GO" id="GO:0004081">
    <property type="term" value="F:bis(5'-nucleosyl)-tetraphosphatase (asymmetrical) activity"/>
    <property type="evidence" value="ECO:0007669"/>
    <property type="project" value="UniProtKB-EC"/>
</dbReference>
<dbReference type="GO" id="GO:0009117">
    <property type="term" value="P:nucleotide metabolic process"/>
    <property type="evidence" value="ECO:0007669"/>
    <property type="project" value="TreeGrafter"/>
</dbReference>
<evidence type="ECO:0000259" key="4">
    <source>
        <dbReference type="PROSITE" id="PS51084"/>
    </source>
</evidence>
<dbReference type="SUPFAM" id="SSF54197">
    <property type="entry name" value="HIT-like"/>
    <property type="match status" value="1"/>
</dbReference>
<evidence type="ECO:0000256" key="2">
    <source>
        <dbReference type="PIRSR" id="PIRSR601310-3"/>
    </source>
</evidence>
<dbReference type="InterPro" id="IPR036265">
    <property type="entry name" value="HIT-like_sf"/>
</dbReference>
<dbReference type="InterPro" id="IPR001310">
    <property type="entry name" value="Histidine_triad_HIT"/>
</dbReference>
<sequence>MKHIYDKDNIFAKLIRNEIPSVRVYENNDVIAFMDIKPQAPGHTLIIPRKGSRNLLDADTETLFPVIEAVQKIAIAVKKAFQADGITVMQLNEPASHQTVFHLHFHVIPRMEGVELSSHDHITTSTEILEKHAREIQKFL</sequence>
<organism evidence="5 6">
    <name type="scientific">Bartonella ancashensis</name>
    <dbReference type="NCBI Taxonomy" id="1318743"/>
    <lineage>
        <taxon>Bacteria</taxon>
        <taxon>Pseudomonadati</taxon>
        <taxon>Pseudomonadota</taxon>
        <taxon>Alphaproteobacteria</taxon>
        <taxon>Hyphomicrobiales</taxon>
        <taxon>Bartonellaceae</taxon>
        <taxon>Bartonella</taxon>
    </lineage>
</organism>
<dbReference type="Gene3D" id="3.30.428.10">
    <property type="entry name" value="HIT-like"/>
    <property type="match status" value="1"/>
</dbReference>
<feature type="short sequence motif" description="Histidine triad motif" evidence="2 3">
    <location>
        <begin position="102"/>
        <end position="106"/>
    </location>
</feature>
<dbReference type="PROSITE" id="PS51084">
    <property type="entry name" value="HIT_2"/>
    <property type="match status" value="1"/>
</dbReference>
<gene>
    <name evidence="5" type="ORF">PU02_1088</name>
</gene>
<evidence type="ECO:0000256" key="1">
    <source>
        <dbReference type="PIRSR" id="PIRSR601310-1"/>
    </source>
</evidence>
<dbReference type="PANTHER" id="PTHR46648:SF1">
    <property type="entry name" value="ADENOSINE 5'-MONOPHOSPHORAMIDASE HNT1"/>
    <property type="match status" value="1"/>
</dbReference>
<dbReference type="InterPro" id="IPR011146">
    <property type="entry name" value="HIT-like"/>
</dbReference>
<proteinExistence type="predicted"/>
<dbReference type="KEGG" id="banc:PU02_1088"/>
<dbReference type="STRING" id="1318743.PU02_1088"/>
<dbReference type="PRINTS" id="PR00332">
    <property type="entry name" value="HISTRIAD"/>
</dbReference>
<dbReference type="Proteomes" id="UP000057213">
    <property type="component" value="Chromosome"/>
</dbReference>
<keyword evidence="5" id="KW-0378">Hydrolase</keyword>
<dbReference type="Pfam" id="PF01230">
    <property type="entry name" value="HIT"/>
    <property type="match status" value="1"/>
</dbReference>
<protein>
    <submittedName>
        <fullName evidence="5">Bis(5'-nucleosyl)-tetraphosphatase (Asymmetrical)</fullName>
        <ecNumber evidence="5">3.6.1.17</ecNumber>
    </submittedName>
</protein>
<dbReference type="InterPro" id="IPR039384">
    <property type="entry name" value="HINT"/>
</dbReference>
<dbReference type="OrthoDB" id="9784774at2"/>
<dbReference type="RefSeq" id="WP_053944382.1">
    <property type="nucleotide sequence ID" value="NZ_CP010401.1"/>
</dbReference>
<dbReference type="AlphaFoldDB" id="A0A0M4LKC1"/>
<dbReference type="PATRIC" id="fig|1318743.3.peg.1103"/>
<evidence type="ECO:0000256" key="3">
    <source>
        <dbReference type="PROSITE-ProRule" id="PRU00464"/>
    </source>
</evidence>
<keyword evidence="6" id="KW-1185">Reference proteome</keyword>
<evidence type="ECO:0000313" key="6">
    <source>
        <dbReference type="Proteomes" id="UP000057213"/>
    </source>
</evidence>
<dbReference type="CDD" id="cd01277">
    <property type="entry name" value="HINT_subgroup"/>
    <property type="match status" value="1"/>
</dbReference>
<feature type="active site" description="Tele-AMP-histidine intermediate" evidence="1">
    <location>
        <position position="104"/>
    </location>
</feature>
<feature type="domain" description="HIT" evidence="4">
    <location>
        <begin position="10"/>
        <end position="117"/>
    </location>
</feature>